<keyword evidence="4" id="KW-1003">Cell membrane</keyword>
<feature type="domain" description="PAS" evidence="21">
    <location>
        <begin position="658"/>
        <end position="730"/>
    </location>
</feature>
<dbReference type="InterPro" id="IPR011006">
    <property type="entry name" value="CheY-like_superfamily"/>
</dbReference>
<comment type="subcellular location">
    <subcellularLocation>
        <location evidence="2">Cell membrane</location>
        <topology evidence="2">Multi-pass membrane protein</topology>
    </subcellularLocation>
</comment>
<dbReference type="InterPro" id="IPR003661">
    <property type="entry name" value="HisK_dim/P_dom"/>
</dbReference>
<dbReference type="InterPro" id="IPR001610">
    <property type="entry name" value="PAC"/>
</dbReference>
<dbReference type="FunFam" id="3.30.565.10:FF:000010">
    <property type="entry name" value="Sensor histidine kinase RcsC"/>
    <property type="match status" value="1"/>
</dbReference>
<dbReference type="SMART" id="SM00091">
    <property type="entry name" value="PAS"/>
    <property type="match status" value="3"/>
</dbReference>
<evidence type="ECO:0000256" key="7">
    <source>
        <dbReference type="ARBA" id="ARBA00022692"/>
    </source>
</evidence>
<dbReference type="InterPro" id="IPR000700">
    <property type="entry name" value="PAS-assoc_C"/>
</dbReference>
<evidence type="ECO:0000259" key="24">
    <source>
        <dbReference type="PROSITE" id="PS50894"/>
    </source>
</evidence>
<gene>
    <name evidence="25" type="ORF">WP2W18E01_19780</name>
</gene>
<dbReference type="CDD" id="cd00082">
    <property type="entry name" value="HisKA"/>
    <property type="match status" value="1"/>
</dbReference>
<name>A0A6S4T8A2_AERCA</name>
<dbReference type="Pfam" id="PF08447">
    <property type="entry name" value="PAS_3"/>
    <property type="match status" value="1"/>
</dbReference>
<evidence type="ECO:0000256" key="10">
    <source>
        <dbReference type="ARBA" id="ARBA00022840"/>
    </source>
</evidence>
<dbReference type="SUPFAM" id="SSF55874">
    <property type="entry name" value="ATPase domain of HSP90 chaperone/DNA topoisomerase II/histidine kinase"/>
    <property type="match status" value="1"/>
</dbReference>
<dbReference type="Gene3D" id="3.30.565.10">
    <property type="entry name" value="Histidine kinase-like ATPase, C-terminal domain"/>
    <property type="match status" value="1"/>
</dbReference>
<sequence length="1520" mass="165960">MFHSLRVRLSVLLMVAVTLTLAIFGFYGHSRLVGELNERFGDLQVGALNRIAQSAATPLWELNKDAIANALRAQLAIPEIAALEIRDVNDVTVAAFSRDTTGTIVALKGGLPEQAITLEKGIVLTNKPDERIGLLRIQFSRDKLDATIRSNFYQLILQILAVDLVLIILLLTSLRIVFRPLAELREALMLLSGQSGETASSITELPEGQHQELAGLIRGFNLALRRIREEASRQETVLGGKARAGELSQQLQNSDDLAQFGQRLLQYLIPWLGADVGAFFVHDEAEGDFRCLAGFGIEPSGCRPFKVSEGLAGEAVATGRVIQCQNLPDEALRIQSGILSAVPRTLSIVPIHGTDGVIAVLELGYLNVPRYQDEVLADAVPVIAFSLALLMSKQATLRELHERSVLEERTRLILESVNDGIVGLDTEGVMTFANPAAPAMLGFRMDELVGRQMHALVHHHHADGSEFPLEECAMYLTGRDGQPRSVDSEVLWRKDGTPMAVEYSTTPVKKDDTLIGSVVVYRDITRRRAAERKFKDLLESAPDAMVIVNHEGDIVLVNRRAIELFGWSREDLLGRKIEILVPERYRTHHPAQRGQFFGKPQARAMGQGQELFGLHRDGREFPVEISLSPIETEDGVLVSSAIRDITERRVAEQALRTASERLTLAQEAGGIGLFDIDLVTGRNYWTPQLEQMFGLEPRGFGGTLEHWKRLLHPNDVESASQLFERAIEGGADRIEFDFRIVRQSDGAVRTFKSLCRFTRTLDGTPLRATGVNIDVTALTEARAVAEEATQAKSAFLANMSHEIRTPMNAIIGMSHLALRTQLDRRQRNYIEKVHRSAENLLGIINDILDFSKIEAGKMELELIPFRLEEVLDNFANMIGLRAEEKGLELLFDTAHDLPTALVGDPLRLGQILINLGNNAAKFTERGEIVVGAEQLGDDGERLELHFWVRDTGIGMSAEQCTRMFQSFSQADSSTTRKYGGTGLGLAISKRLVELMGGRIWVESEQGKGSCFHFCVMLGRQDGELPRRMFTQDELFGVRALVVDDNASAREILYGMASSFGIEVDMADSGHAALAMLVAAERKSLPYDLVLMDWRMPGMDGVETVRQMNTANLAKTPSVIMVTAFGREEVREQAESQGVELPVVLTKPVTPSNLLEALGSVLGKVSHVDSRATERGELNASATASLRGARLLLVEDNELNRELASELLQEVGIELSQAENGQQALDLLEQDADFDGVLMDCQMPVMDGYTATSLIRQQSRFATLPVIAMTANAMSGDRERALACGMNDHIAKPLDVASMFATLAKWIKPRPRQPVVASVAAPEAVPPTGSLPTELDGIDQAAGLATCQGKAELYQRLLGKFRVANQDFAAQFAAALADPDATAATRLAHSLKGTAGNIGAFGVAQAAAELERCCQSGASGEQIQTALIRVEQSLAPVLTALAGLDAGAQGFAPSVALPDGALQPRLARLGQLLAESDSEALEELVELQALSLQPELAERLARVAQQVDRFDFDAALAALLK</sequence>
<dbReference type="Pfam" id="PF01627">
    <property type="entry name" value="Hpt"/>
    <property type="match status" value="1"/>
</dbReference>
<dbReference type="GO" id="GO:0000155">
    <property type="term" value="F:phosphorelay sensor kinase activity"/>
    <property type="evidence" value="ECO:0007669"/>
    <property type="project" value="InterPro"/>
</dbReference>
<dbReference type="SMART" id="SM00388">
    <property type="entry name" value="HisKA"/>
    <property type="match status" value="1"/>
</dbReference>
<dbReference type="Gene3D" id="1.10.287.130">
    <property type="match status" value="1"/>
</dbReference>
<evidence type="ECO:0000256" key="5">
    <source>
        <dbReference type="ARBA" id="ARBA00022553"/>
    </source>
</evidence>
<evidence type="ECO:0000256" key="2">
    <source>
        <dbReference type="ARBA" id="ARBA00004651"/>
    </source>
</evidence>
<dbReference type="SUPFAM" id="SSF47384">
    <property type="entry name" value="Homodimeric domain of signal transducing histidine kinase"/>
    <property type="match status" value="1"/>
</dbReference>
<dbReference type="SUPFAM" id="SSF52172">
    <property type="entry name" value="CheY-like"/>
    <property type="match status" value="2"/>
</dbReference>
<dbReference type="InterPro" id="IPR000014">
    <property type="entry name" value="PAS"/>
</dbReference>
<dbReference type="PROSITE" id="PS50110">
    <property type="entry name" value="RESPONSE_REGULATORY"/>
    <property type="match status" value="2"/>
</dbReference>
<comment type="catalytic activity">
    <reaction evidence="1">
        <text>ATP + protein L-histidine = ADP + protein N-phospho-L-histidine.</text>
        <dbReference type="EC" id="2.7.13.3"/>
    </reaction>
</comment>
<dbReference type="PROSITE" id="PS50109">
    <property type="entry name" value="HIS_KIN"/>
    <property type="match status" value="1"/>
</dbReference>
<dbReference type="InterPro" id="IPR003594">
    <property type="entry name" value="HATPase_dom"/>
</dbReference>
<evidence type="ECO:0000256" key="3">
    <source>
        <dbReference type="ARBA" id="ARBA00012438"/>
    </source>
</evidence>
<dbReference type="Pfam" id="PF00512">
    <property type="entry name" value="HisKA"/>
    <property type="match status" value="1"/>
</dbReference>
<dbReference type="InterPro" id="IPR035965">
    <property type="entry name" value="PAS-like_dom_sf"/>
</dbReference>
<dbReference type="Gene3D" id="1.20.120.160">
    <property type="entry name" value="HPT domain"/>
    <property type="match status" value="1"/>
</dbReference>
<dbReference type="Gene3D" id="3.30.450.40">
    <property type="match status" value="1"/>
</dbReference>
<dbReference type="InterPro" id="IPR004358">
    <property type="entry name" value="Sig_transdc_His_kin-like_C"/>
</dbReference>
<evidence type="ECO:0000256" key="6">
    <source>
        <dbReference type="ARBA" id="ARBA00022679"/>
    </source>
</evidence>
<feature type="modified residue" description="4-aspartylphosphate" evidence="17">
    <location>
        <position position="1092"/>
    </location>
</feature>
<dbReference type="SMART" id="SM00387">
    <property type="entry name" value="HATPase_c"/>
    <property type="match status" value="1"/>
</dbReference>
<evidence type="ECO:0000313" key="25">
    <source>
        <dbReference type="EMBL" id="BBQ30396.1"/>
    </source>
</evidence>
<dbReference type="PANTHER" id="PTHR45339">
    <property type="entry name" value="HYBRID SIGNAL TRANSDUCTION HISTIDINE KINASE J"/>
    <property type="match status" value="1"/>
</dbReference>
<dbReference type="InterPro" id="IPR013655">
    <property type="entry name" value="PAS_fold_3"/>
</dbReference>
<protein>
    <recommendedName>
        <fullName evidence="15">Sensory/regulatory protein RpfC</fullName>
        <ecNumber evidence="3">2.7.13.3</ecNumber>
    </recommendedName>
</protein>
<feature type="transmembrane region" description="Helical" evidence="18">
    <location>
        <begin position="7"/>
        <end position="27"/>
    </location>
</feature>
<evidence type="ECO:0000256" key="15">
    <source>
        <dbReference type="ARBA" id="ARBA00068150"/>
    </source>
</evidence>
<keyword evidence="12" id="KW-0902">Two-component regulatory system</keyword>
<keyword evidence="7 18" id="KW-0812">Transmembrane</keyword>
<dbReference type="Pfam" id="PF02518">
    <property type="entry name" value="HATPase_c"/>
    <property type="match status" value="1"/>
</dbReference>
<dbReference type="InterPro" id="IPR029016">
    <property type="entry name" value="GAF-like_dom_sf"/>
</dbReference>
<evidence type="ECO:0000259" key="23">
    <source>
        <dbReference type="PROSITE" id="PS50885"/>
    </source>
</evidence>
<organism evidence="25 26">
    <name type="scientific">Aeromonas caviae</name>
    <name type="common">Aeromonas punctata</name>
    <dbReference type="NCBI Taxonomy" id="648"/>
    <lineage>
        <taxon>Bacteria</taxon>
        <taxon>Pseudomonadati</taxon>
        <taxon>Pseudomonadota</taxon>
        <taxon>Gammaproteobacteria</taxon>
        <taxon>Aeromonadales</taxon>
        <taxon>Aeromonadaceae</taxon>
        <taxon>Aeromonas</taxon>
    </lineage>
</organism>
<dbReference type="CDD" id="cd00130">
    <property type="entry name" value="PAS"/>
    <property type="match status" value="2"/>
</dbReference>
<evidence type="ECO:0000256" key="1">
    <source>
        <dbReference type="ARBA" id="ARBA00000085"/>
    </source>
</evidence>
<dbReference type="PRINTS" id="PR00344">
    <property type="entry name" value="BCTRLSENSOR"/>
</dbReference>
<dbReference type="CDD" id="cd00088">
    <property type="entry name" value="HPT"/>
    <property type="match status" value="1"/>
</dbReference>
<accession>A0A6S4T8A2</accession>
<dbReference type="Pfam" id="PF13185">
    <property type="entry name" value="GAF_2"/>
    <property type="match status" value="1"/>
</dbReference>
<dbReference type="PROSITE" id="PS50894">
    <property type="entry name" value="HPT"/>
    <property type="match status" value="1"/>
</dbReference>
<feature type="domain" description="PAS" evidence="21">
    <location>
        <begin position="530"/>
        <end position="583"/>
    </location>
</feature>
<dbReference type="InterPro" id="IPR003660">
    <property type="entry name" value="HAMP_dom"/>
</dbReference>
<feature type="transmembrane region" description="Helical" evidence="18">
    <location>
        <begin position="155"/>
        <end position="178"/>
    </location>
</feature>
<dbReference type="InterPro" id="IPR013767">
    <property type="entry name" value="PAS_fold"/>
</dbReference>
<feature type="domain" description="HAMP" evidence="23">
    <location>
        <begin position="175"/>
        <end position="232"/>
    </location>
</feature>
<dbReference type="Gene3D" id="3.40.50.2300">
    <property type="match status" value="2"/>
</dbReference>
<dbReference type="EMBL" id="AP021927">
    <property type="protein sequence ID" value="BBQ30396.1"/>
    <property type="molecule type" value="Genomic_DNA"/>
</dbReference>
<feature type="domain" description="Histidine kinase" evidence="19">
    <location>
        <begin position="798"/>
        <end position="1019"/>
    </location>
</feature>
<dbReference type="SMART" id="SM00448">
    <property type="entry name" value="REC"/>
    <property type="match status" value="2"/>
</dbReference>
<dbReference type="EC" id="2.7.13.3" evidence="3"/>
<feature type="modified residue" description="4-aspartylphosphate" evidence="17">
    <location>
        <position position="1239"/>
    </location>
</feature>
<dbReference type="GO" id="GO:0006355">
    <property type="term" value="P:regulation of DNA-templated transcription"/>
    <property type="evidence" value="ECO:0007669"/>
    <property type="project" value="InterPro"/>
</dbReference>
<dbReference type="Pfam" id="PF00989">
    <property type="entry name" value="PAS"/>
    <property type="match status" value="2"/>
</dbReference>
<evidence type="ECO:0000256" key="13">
    <source>
        <dbReference type="ARBA" id="ARBA00023136"/>
    </source>
</evidence>
<dbReference type="PROSITE" id="PS50885">
    <property type="entry name" value="HAMP"/>
    <property type="match status" value="1"/>
</dbReference>
<evidence type="ECO:0000259" key="22">
    <source>
        <dbReference type="PROSITE" id="PS50113"/>
    </source>
</evidence>
<feature type="domain" description="Response regulatory" evidence="20">
    <location>
        <begin position="1189"/>
        <end position="1306"/>
    </location>
</feature>
<dbReference type="CDD" id="cd17546">
    <property type="entry name" value="REC_hyHK_CKI1_RcsC-like"/>
    <property type="match status" value="2"/>
</dbReference>
<keyword evidence="10" id="KW-0067">ATP-binding</keyword>
<keyword evidence="8" id="KW-0547">Nucleotide-binding</keyword>
<keyword evidence="6" id="KW-0808">Transferase</keyword>
<dbReference type="InterPro" id="IPR008207">
    <property type="entry name" value="Sig_transdc_His_kin_Hpt_dom"/>
</dbReference>
<evidence type="ECO:0000256" key="4">
    <source>
        <dbReference type="ARBA" id="ARBA00022475"/>
    </source>
</evidence>
<dbReference type="SUPFAM" id="SSF55781">
    <property type="entry name" value="GAF domain-like"/>
    <property type="match status" value="1"/>
</dbReference>
<evidence type="ECO:0000259" key="19">
    <source>
        <dbReference type="PROSITE" id="PS50109"/>
    </source>
</evidence>
<evidence type="ECO:0000259" key="20">
    <source>
        <dbReference type="PROSITE" id="PS50110"/>
    </source>
</evidence>
<dbReference type="InterPro" id="IPR005467">
    <property type="entry name" value="His_kinase_dom"/>
</dbReference>
<keyword evidence="13 18" id="KW-0472">Membrane</keyword>
<keyword evidence="5 17" id="KW-0597">Phosphoprotein</keyword>
<evidence type="ECO:0000256" key="12">
    <source>
        <dbReference type="ARBA" id="ARBA00023012"/>
    </source>
</evidence>
<dbReference type="FunFam" id="1.10.287.130:FF:000002">
    <property type="entry name" value="Two-component osmosensing histidine kinase"/>
    <property type="match status" value="1"/>
</dbReference>
<dbReference type="SUPFAM" id="SSF55785">
    <property type="entry name" value="PYP-like sensor domain (PAS domain)"/>
    <property type="match status" value="3"/>
</dbReference>
<dbReference type="InterPro" id="IPR036097">
    <property type="entry name" value="HisK_dim/P_sf"/>
</dbReference>
<keyword evidence="9" id="KW-0418">Kinase</keyword>
<dbReference type="PANTHER" id="PTHR45339:SF1">
    <property type="entry name" value="HYBRID SIGNAL TRANSDUCTION HISTIDINE KINASE J"/>
    <property type="match status" value="1"/>
</dbReference>
<dbReference type="Proteomes" id="UP000515756">
    <property type="component" value="Chromosome"/>
</dbReference>
<comment type="subunit">
    <text evidence="14">At low DSF concentrations, interacts with RpfF.</text>
</comment>
<dbReference type="GO" id="GO:0005524">
    <property type="term" value="F:ATP binding"/>
    <property type="evidence" value="ECO:0007669"/>
    <property type="project" value="UniProtKB-KW"/>
</dbReference>
<evidence type="ECO:0000256" key="16">
    <source>
        <dbReference type="PROSITE-ProRule" id="PRU00110"/>
    </source>
</evidence>
<dbReference type="PROSITE" id="PS50113">
    <property type="entry name" value="PAC"/>
    <property type="match status" value="2"/>
</dbReference>
<feature type="modified residue" description="Phosphohistidine" evidence="16">
    <location>
        <position position="1388"/>
    </location>
</feature>
<dbReference type="CDD" id="cd16922">
    <property type="entry name" value="HATPase_EvgS-ArcB-TorS-like"/>
    <property type="match status" value="1"/>
</dbReference>
<dbReference type="PROSITE" id="PS50112">
    <property type="entry name" value="PAS"/>
    <property type="match status" value="3"/>
</dbReference>
<evidence type="ECO:0000256" key="8">
    <source>
        <dbReference type="ARBA" id="ARBA00022741"/>
    </source>
</evidence>
<dbReference type="GO" id="GO:0005886">
    <property type="term" value="C:plasma membrane"/>
    <property type="evidence" value="ECO:0007669"/>
    <property type="project" value="UniProtKB-SubCell"/>
</dbReference>
<evidence type="ECO:0000256" key="18">
    <source>
        <dbReference type="SAM" id="Phobius"/>
    </source>
</evidence>
<evidence type="ECO:0000313" key="26">
    <source>
        <dbReference type="Proteomes" id="UP000515756"/>
    </source>
</evidence>
<evidence type="ECO:0000256" key="9">
    <source>
        <dbReference type="ARBA" id="ARBA00022777"/>
    </source>
</evidence>
<dbReference type="SMART" id="SM00086">
    <property type="entry name" value="PAC"/>
    <property type="match status" value="3"/>
</dbReference>
<evidence type="ECO:0000256" key="17">
    <source>
        <dbReference type="PROSITE-ProRule" id="PRU00169"/>
    </source>
</evidence>
<keyword evidence="11 18" id="KW-1133">Transmembrane helix</keyword>
<reference evidence="25 26" key="1">
    <citation type="submission" date="2019-12" db="EMBL/GenBank/DDBJ databases">
        <title>complete genome sequences of Aeromonas caviae str. WP2-W18-ESBL-01 isolated from wastewater treatment plant effluent.</title>
        <authorList>
            <person name="Sekizuka T."/>
            <person name="Itokawa K."/>
            <person name="Yatsu K."/>
            <person name="Inamine Y."/>
            <person name="Kuroda M."/>
        </authorList>
    </citation>
    <scope>NUCLEOTIDE SEQUENCE [LARGE SCALE GENOMIC DNA]</scope>
    <source>
        <strain evidence="25 26">WP2-W18-ESBL-01</strain>
    </source>
</reference>
<dbReference type="Pfam" id="PF00072">
    <property type="entry name" value="Response_reg"/>
    <property type="match status" value="2"/>
</dbReference>
<dbReference type="Gene3D" id="3.30.450.20">
    <property type="entry name" value="PAS domain"/>
    <property type="match status" value="3"/>
</dbReference>
<dbReference type="InterPro" id="IPR036641">
    <property type="entry name" value="HPT_dom_sf"/>
</dbReference>
<dbReference type="InterPro" id="IPR003018">
    <property type="entry name" value="GAF"/>
</dbReference>
<evidence type="ECO:0000259" key="21">
    <source>
        <dbReference type="PROSITE" id="PS50112"/>
    </source>
</evidence>
<dbReference type="RefSeq" id="WP_182936203.1">
    <property type="nucleotide sequence ID" value="NZ_AP021927.1"/>
</dbReference>
<dbReference type="InterPro" id="IPR036890">
    <property type="entry name" value="HATPase_C_sf"/>
</dbReference>
<feature type="domain" description="PAC" evidence="22">
    <location>
        <begin position="484"/>
        <end position="536"/>
    </location>
</feature>
<feature type="domain" description="HPt" evidence="24">
    <location>
        <begin position="1349"/>
        <end position="1450"/>
    </location>
</feature>
<proteinExistence type="predicted"/>
<feature type="domain" description="PAC" evidence="22">
    <location>
        <begin position="607"/>
        <end position="657"/>
    </location>
</feature>
<evidence type="ECO:0000256" key="11">
    <source>
        <dbReference type="ARBA" id="ARBA00022989"/>
    </source>
</evidence>
<feature type="domain" description="PAS" evidence="21">
    <location>
        <begin position="406"/>
        <end position="458"/>
    </location>
</feature>
<feature type="domain" description="Response regulatory" evidence="20">
    <location>
        <begin position="1038"/>
        <end position="1161"/>
    </location>
</feature>
<dbReference type="NCBIfam" id="TIGR00229">
    <property type="entry name" value="sensory_box"/>
    <property type="match status" value="3"/>
</dbReference>
<dbReference type="SUPFAM" id="SSF47226">
    <property type="entry name" value="Histidine-containing phosphotransfer domain, HPT domain"/>
    <property type="match status" value="1"/>
</dbReference>
<evidence type="ECO:0000256" key="14">
    <source>
        <dbReference type="ARBA" id="ARBA00064003"/>
    </source>
</evidence>
<dbReference type="InterPro" id="IPR001789">
    <property type="entry name" value="Sig_transdc_resp-reg_receiver"/>
</dbReference>